<reference evidence="2" key="1">
    <citation type="journal article" date="2011" name="Nature">
        <title>Genome sequence and analysis of the tuber crop potato.</title>
        <authorList>
            <consortium name="The Potato Genome Sequencing Consortium"/>
        </authorList>
    </citation>
    <scope>NUCLEOTIDE SEQUENCE [LARGE SCALE GENOMIC DNA]</scope>
    <source>
        <strain evidence="2">cv. DM1-3 516 R44</strain>
    </source>
</reference>
<dbReference type="Proteomes" id="UP000011115">
    <property type="component" value="Unassembled WGS sequence"/>
</dbReference>
<dbReference type="Gramene" id="PGSC0003DMT400095528">
    <property type="protein sequence ID" value="PGSC0003DMT400095528"/>
    <property type="gene ID" value="PGSC0003DMG400045099"/>
</dbReference>
<evidence type="ECO:0000313" key="1">
    <source>
        <dbReference type="EnsemblPlants" id="PGSC0003DMT400095528"/>
    </source>
</evidence>
<evidence type="ECO:0000313" key="2">
    <source>
        <dbReference type="Proteomes" id="UP000011115"/>
    </source>
</evidence>
<protein>
    <submittedName>
        <fullName evidence="1">Uncharacterized protein</fullName>
    </submittedName>
</protein>
<name>M1DWI5_SOLTU</name>
<dbReference type="EnsemblPlants" id="PGSC0003DMT400095528">
    <property type="protein sequence ID" value="PGSC0003DMT400095528"/>
    <property type="gene ID" value="PGSC0003DMG400045099"/>
</dbReference>
<proteinExistence type="predicted"/>
<keyword evidence="2" id="KW-1185">Reference proteome</keyword>
<dbReference type="InParanoid" id="M1DWI5"/>
<reference evidence="1" key="2">
    <citation type="submission" date="2015-06" db="UniProtKB">
        <authorList>
            <consortium name="EnsemblPlants"/>
        </authorList>
    </citation>
    <scope>IDENTIFICATION</scope>
    <source>
        <strain evidence="1">DM1-3 516 R44</strain>
    </source>
</reference>
<dbReference type="PaxDb" id="4113-PGSC0003DMT400095528"/>
<dbReference type="HOGENOM" id="CLU_2311132_0_0_1"/>
<dbReference type="AlphaFoldDB" id="M1DWI5"/>
<organism evidence="1 2">
    <name type="scientific">Solanum tuberosum</name>
    <name type="common">Potato</name>
    <dbReference type="NCBI Taxonomy" id="4113"/>
    <lineage>
        <taxon>Eukaryota</taxon>
        <taxon>Viridiplantae</taxon>
        <taxon>Streptophyta</taxon>
        <taxon>Embryophyta</taxon>
        <taxon>Tracheophyta</taxon>
        <taxon>Spermatophyta</taxon>
        <taxon>Magnoliopsida</taxon>
        <taxon>eudicotyledons</taxon>
        <taxon>Gunneridae</taxon>
        <taxon>Pentapetalae</taxon>
        <taxon>asterids</taxon>
        <taxon>lamiids</taxon>
        <taxon>Solanales</taxon>
        <taxon>Solanaceae</taxon>
        <taxon>Solanoideae</taxon>
        <taxon>Solaneae</taxon>
        <taxon>Solanum</taxon>
    </lineage>
</organism>
<accession>M1DWI5</accession>
<sequence>MSPICGLITLVKNAPKNEVPCVHYEEVEKNVEVKNEEDVGQDKEVQSETTCIPPLDLVLAQQIMTFLKELVGPGVLPTVQATQTPANPLLILLSPRWVER</sequence>